<organism evidence="2 3">
    <name type="scientific">Winogradskyella thalassocola</name>
    <dbReference type="NCBI Taxonomy" id="262004"/>
    <lineage>
        <taxon>Bacteria</taxon>
        <taxon>Pseudomonadati</taxon>
        <taxon>Bacteroidota</taxon>
        <taxon>Flavobacteriia</taxon>
        <taxon>Flavobacteriales</taxon>
        <taxon>Flavobacteriaceae</taxon>
        <taxon>Winogradskyella</taxon>
    </lineage>
</organism>
<name>A0A1G8FXM9_9FLAO</name>
<gene>
    <name evidence="2" type="ORF">SAMN04489796_10524</name>
</gene>
<protein>
    <submittedName>
        <fullName evidence="2">DegT/DnrJ/EryC1/StrS aminotransferase family protein</fullName>
    </submittedName>
</protein>
<reference evidence="3" key="1">
    <citation type="submission" date="2016-10" db="EMBL/GenBank/DDBJ databases">
        <authorList>
            <person name="Varghese N."/>
            <person name="Submissions S."/>
        </authorList>
    </citation>
    <scope>NUCLEOTIDE SEQUENCE [LARGE SCALE GENOMIC DNA]</scope>
    <source>
        <strain evidence="3">DSM 15363</strain>
    </source>
</reference>
<keyword evidence="2" id="KW-0808">Transferase</keyword>
<dbReference type="InterPro" id="IPR015421">
    <property type="entry name" value="PyrdxlP-dep_Trfase_major"/>
</dbReference>
<dbReference type="RefSeq" id="WP_092468562.1">
    <property type="nucleotide sequence ID" value="NZ_FNCZ01000005.1"/>
</dbReference>
<dbReference type="STRING" id="262004.SAMN04489796_10524"/>
<keyword evidence="3" id="KW-1185">Reference proteome</keyword>
<proteinExistence type="inferred from homology"/>
<dbReference type="OrthoDB" id="1117639at2"/>
<evidence type="ECO:0000256" key="1">
    <source>
        <dbReference type="RuleBase" id="RU004508"/>
    </source>
</evidence>
<dbReference type="EMBL" id="FNCZ01000005">
    <property type="protein sequence ID" value="SDH86746.1"/>
    <property type="molecule type" value="Genomic_DNA"/>
</dbReference>
<keyword evidence="2" id="KW-0032">Aminotransferase</keyword>
<dbReference type="Pfam" id="PF01041">
    <property type="entry name" value="DegT_DnrJ_EryC1"/>
    <property type="match status" value="1"/>
</dbReference>
<dbReference type="Proteomes" id="UP000199492">
    <property type="component" value="Unassembled WGS sequence"/>
</dbReference>
<keyword evidence="1" id="KW-0663">Pyridoxal phosphate</keyword>
<evidence type="ECO:0000313" key="2">
    <source>
        <dbReference type="EMBL" id="SDH86746.1"/>
    </source>
</evidence>
<dbReference type="InterPro" id="IPR015424">
    <property type="entry name" value="PyrdxlP-dep_Trfase"/>
</dbReference>
<dbReference type="SUPFAM" id="SSF53383">
    <property type="entry name" value="PLP-dependent transferases"/>
    <property type="match status" value="1"/>
</dbReference>
<dbReference type="GO" id="GO:0030170">
    <property type="term" value="F:pyridoxal phosphate binding"/>
    <property type="evidence" value="ECO:0007669"/>
    <property type="project" value="TreeGrafter"/>
</dbReference>
<sequence>MISKSAENVKNFQKELYYFNSAREGWNAILESSNLSNKVLLPSYIGVTEREGSGIFDPIINSKVSYDFYDLNNDLSVPLDKITSKLENGEYGLVLLVHYFGFKIKNIEEIVKICKENKIIIVEDCAHLYNYNLYSYSRCGTYGDFVFYSLHKFFPMKKGGMVIKNNENINLLFSGITLDVNYSSQVIKYDVKAIADKRIENYKYLDKLIKNIEGIKPLMSLALEDIPHNYPITVNNNLREKLYFWMIEKNITLIALYYRLINPISKDKYSNTYYLSNNILNLPIHQDINKVELDNLAELLEEGLKELKK</sequence>
<dbReference type="AlphaFoldDB" id="A0A1G8FXM9"/>
<dbReference type="GO" id="GO:0000271">
    <property type="term" value="P:polysaccharide biosynthetic process"/>
    <property type="evidence" value="ECO:0007669"/>
    <property type="project" value="TreeGrafter"/>
</dbReference>
<dbReference type="PANTHER" id="PTHR30244">
    <property type="entry name" value="TRANSAMINASE"/>
    <property type="match status" value="1"/>
</dbReference>
<dbReference type="InterPro" id="IPR015422">
    <property type="entry name" value="PyrdxlP-dep_Trfase_small"/>
</dbReference>
<evidence type="ECO:0000313" key="3">
    <source>
        <dbReference type="Proteomes" id="UP000199492"/>
    </source>
</evidence>
<dbReference type="PANTHER" id="PTHR30244:SF42">
    <property type="entry name" value="UDP-2-ACETAMIDO-2-DEOXY-3-OXO-D-GLUCURONATE AMINOTRANSFERASE"/>
    <property type="match status" value="1"/>
</dbReference>
<dbReference type="GO" id="GO:0008483">
    <property type="term" value="F:transaminase activity"/>
    <property type="evidence" value="ECO:0007669"/>
    <property type="project" value="UniProtKB-KW"/>
</dbReference>
<accession>A0A1G8FXM9</accession>
<dbReference type="Gene3D" id="3.90.1150.10">
    <property type="entry name" value="Aspartate Aminotransferase, domain 1"/>
    <property type="match status" value="1"/>
</dbReference>
<comment type="similarity">
    <text evidence="1">Belongs to the DegT/DnrJ/EryC1 family.</text>
</comment>
<dbReference type="InterPro" id="IPR000653">
    <property type="entry name" value="DegT/StrS_aminotransferase"/>
</dbReference>
<dbReference type="Gene3D" id="3.40.640.10">
    <property type="entry name" value="Type I PLP-dependent aspartate aminotransferase-like (Major domain)"/>
    <property type="match status" value="1"/>
</dbReference>